<dbReference type="OrthoDB" id="9812206at2"/>
<dbReference type="AlphaFoldDB" id="A0A6I0FCP6"/>
<evidence type="ECO:0000256" key="9">
    <source>
        <dbReference type="HAMAP-Rule" id="MF_00097"/>
    </source>
</evidence>
<dbReference type="InterPro" id="IPR036206">
    <property type="entry name" value="ThiamineP_synth_sf"/>
</dbReference>
<feature type="binding site" evidence="9">
    <location>
        <position position="167"/>
    </location>
    <ligand>
        <name>2-[(2R,5Z)-2-carboxy-4-methylthiazol-5(2H)-ylidene]ethyl phosphate</name>
        <dbReference type="ChEBI" id="CHEBI:62899"/>
    </ligand>
</feature>
<feature type="domain" description="Thiamine phosphate synthase/TenI" evidence="12">
    <location>
        <begin position="10"/>
        <end position="190"/>
    </location>
</feature>
<proteinExistence type="inferred from homology"/>
<evidence type="ECO:0000256" key="2">
    <source>
        <dbReference type="ARBA" id="ARBA00022679"/>
    </source>
</evidence>
<evidence type="ECO:0000256" key="1">
    <source>
        <dbReference type="ARBA" id="ARBA00005165"/>
    </source>
</evidence>
<dbReference type="Proteomes" id="UP000432715">
    <property type="component" value="Unassembled WGS sequence"/>
</dbReference>
<dbReference type="GO" id="GO:0005737">
    <property type="term" value="C:cytoplasm"/>
    <property type="evidence" value="ECO:0007669"/>
    <property type="project" value="TreeGrafter"/>
</dbReference>
<dbReference type="EC" id="2.5.1.3" evidence="9"/>
<comment type="cofactor">
    <cofactor evidence="9">
        <name>Mg(2+)</name>
        <dbReference type="ChEBI" id="CHEBI:18420"/>
    </cofactor>
    <text evidence="9">Binds 1 Mg(2+) ion per subunit.</text>
</comment>
<dbReference type="GO" id="GO:0009228">
    <property type="term" value="P:thiamine biosynthetic process"/>
    <property type="evidence" value="ECO:0007669"/>
    <property type="project" value="UniProtKB-KW"/>
</dbReference>
<feature type="binding site" evidence="9">
    <location>
        <position position="92"/>
    </location>
    <ligand>
        <name>Mg(2+)</name>
        <dbReference type="ChEBI" id="CHEBI:18420"/>
    </ligand>
</feature>
<evidence type="ECO:0000256" key="6">
    <source>
        <dbReference type="ARBA" id="ARBA00047334"/>
    </source>
</evidence>
<sequence>MKQINIDYRLYLVTDRTILGGKSFIHSIEEAILGGVTLIQLREKHSTALEFYQLGLKVKELTAKYNIPLIINDRIDIAVALNADGVHVGQKDLPCRVVRKLIGDSKILGVSAATLEEAEKAEMEGADYIGVGALFPTGTKEDTREVTLDNLRNIKKTISIPVIGIGGINKHNIEAVKTTGIDGAAVVSAILSQKNIKEASRYLYEKLT</sequence>
<feature type="binding site" evidence="9">
    <location>
        <position position="111"/>
    </location>
    <ligand>
        <name>4-amino-2-methyl-5-(diphosphooxymethyl)pyrimidine</name>
        <dbReference type="ChEBI" id="CHEBI:57841"/>
    </ligand>
</feature>
<dbReference type="FunFam" id="3.20.20.70:FF:000096">
    <property type="entry name" value="Thiamine-phosphate synthase"/>
    <property type="match status" value="1"/>
</dbReference>
<comment type="catalytic activity">
    <reaction evidence="8 9 10">
        <text>2-[(2R,5Z)-2-carboxy-4-methylthiazol-5(2H)-ylidene]ethyl phosphate + 4-amino-2-methyl-5-(diphosphooxymethyl)pyrimidine + 2 H(+) = thiamine phosphate + CO2 + diphosphate</text>
        <dbReference type="Rhea" id="RHEA:47844"/>
        <dbReference type="ChEBI" id="CHEBI:15378"/>
        <dbReference type="ChEBI" id="CHEBI:16526"/>
        <dbReference type="ChEBI" id="CHEBI:33019"/>
        <dbReference type="ChEBI" id="CHEBI:37575"/>
        <dbReference type="ChEBI" id="CHEBI:57841"/>
        <dbReference type="ChEBI" id="CHEBI:62899"/>
        <dbReference type="EC" id="2.5.1.3"/>
    </reaction>
</comment>
<dbReference type="SUPFAM" id="SSF51391">
    <property type="entry name" value="Thiamin phosphate synthase"/>
    <property type="match status" value="1"/>
</dbReference>
<organism evidence="13 14">
    <name type="scientific">Alkaliphilus pronyensis</name>
    <dbReference type="NCBI Taxonomy" id="1482732"/>
    <lineage>
        <taxon>Bacteria</taxon>
        <taxon>Bacillati</taxon>
        <taxon>Bacillota</taxon>
        <taxon>Clostridia</taxon>
        <taxon>Peptostreptococcales</taxon>
        <taxon>Natronincolaceae</taxon>
        <taxon>Alkaliphilus</taxon>
    </lineage>
</organism>
<feature type="binding site" evidence="9">
    <location>
        <begin position="187"/>
        <end position="188"/>
    </location>
    <ligand>
        <name>2-[(2R,5Z)-2-carboxy-4-methylthiazol-5(2H)-ylidene]ethyl phosphate</name>
        <dbReference type="ChEBI" id="CHEBI:62899"/>
    </ligand>
</feature>
<keyword evidence="5 9" id="KW-0784">Thiamine biosynthesis</keyword>
<feature type="binding site" evidence="9">
    <location>
        <position position="72"/>
    </location>
    <ligand>
        <name>4-amino-2-methyl-5-(diphosphooxymethyl)pyrimidine</name>
        <dbReference type="ChEBI" id="CHEBI:57841"/>
    </ligand>
</feature>
<evidence type="ECO:0000256" key="4">
    <source>
        <dbReference type="ARBA" id="ARBA00022842"/>
    </source>
</evidence>
<evidence type="ECO:0000256" key="10">
    <source>
        <dbReference type="RuleBase" id="RU003826"/>
    </source>
</evidence>
<dbReference type="HAMAP" id="MF_00097">
    <property type="entry name" value="TMP_synthase"/>
    <property type="match status" value="1"/>
</dbReference>
<keyword evidence="14" id="KW-1185">Reference proteome</keyword>
<dbReference type="GO" id="GO:0009229">
    <property type="term" value="P:thiamine diphosphate biosynthetic process"/>
    <property type="evidence" value="ECO:0007669"/>
    <property type="project" value="UniProtKB-UniRule"/>
</dbReference>
<name>A0A6I0FCP6_9FIRM</name>
<evidence type="ECO:0000256" key="3">
    <source>
        <dbReference type="ARBA" id="ARBA00022723"/>
    </source>
</evidence>
<evidence type="ECO:0000256" key="7">
    <source>
        <dbReference type="ARBA" id="ARBA00047851"/>
    </source>
</evidence>
<dbReference type="EMBL" id="WBZC01000057">
    <property type="protein sequence ID" value="KAB3531313.1"/>
    <property type="molecule type" value="Genomic_DNA"/>
</dbReference>
<evidence type="ECO:0000259" key="12">
    <source>
        <dbReference type="Pfam" id="PF02581"/>
    </source>
</evidence>
<gene>
    <name evidence="9" type="primary">thiE</name>
    <name evidence="13" type="ORF">F8154_12895</name>
</gene>
<comment type="caution">
    <text evidence="13">The sequence shown here is derived from an EMBL/GenBank/DDBJ whole genome shotgun (WGS) entry which is preliminary data.</text>
</comment>
<evidence type="ECO:0000256" key="11">
    <source>
        <dbReference type="RuleBase" id="RU004253"/>
    </source>
</evidence>
<keyword evidence="3 9" id="KW-0479">Metal-binding</keyword>
<evidence type="ECO:0000256" key="5">
    <source>
        <dbReference type="ARBA" id="ARBA00022977"/>
    </source>
</evidence>
<dbReference type="GO" id="GO:0000287">
    <property type="term" value="F:magnesium ion binding"/>
    <property type="evidence" value="ECO:0007669"/>
    <property type="project" value="UniProtKB-UniRule"/>
</dbReference>
<reference evidence="13 14" key="1">
    <citation type="submission" date="2019-10" db="EMBL/GenBank/DDBJ databases">
        <title>Alkaliphilus serpentinus sp. nov. and Alkaliphilus pronyensis sp. nov., two novel anaerobic alkaliphilic species isolated from the serpentinized-hosted hydrothermal field of the Prony Bay (New Caledonia).</title>
        <authorList>
            <person name="Postec A."/>
        </authorList>
    </citation>
    <scope>NUCLEOTIDE SEQUENCE [LARGE SCALE GENOMIC DNA]</scope>
    <source>
        <strain evidence="13 14">LacV</strain>
    </source>
</reference>
<dbReference type="InterPro" id="IPR034291">
    <property type="entry name" value="TMP_synthase"/>
</dbReference>
<feature type="binding site" evidence="9">
    <location>
        <position position="73"/>
    </location>
    <ligand>
        <name>Mg(2+)</name>
        <dbReference type="ChEBI" id="CHEBI:18420"/>
    </ligand>
</feature>
<comment type="catalytic activity">
    <reaction evidence="7 9 10">
        <text>2-(2-carboxy-4-methylthiazol-5-yl)ethyl phosphate + 4-amino-2-methyl-5-(diphosphooxymethyl)pyrimidine + 2 H(+) = thiamine phosphate + CO2 + diphosphate</text>
        <dbReference type="Rhea" id="RHEA:47848"/>
        <dbReference type="ChEBI" id="CHEBI:15378"/>
        <dbReference type="ChEBI" id="CHEBI:16526"/>
        <dbReference type="ChEBI" id="CHEBI:33019"/>
        <dbReference type="ChEBI" id="CHEBI:37575"/>
        <dbReference type="ChEBI" id="CHEBI:57841"/>
        <dbReference type="ChEBI" id="CHEBI:62890"/>
        <dbReference type="EC" id="2.5.1.3"/>
    </reaction>
</comment>
<dbReference type="RefSeq" id="WP_151862031.1">
    <property type="nucleotide sequence ID" value="NZ_WBZC01000057.1"/>
</dbReference>
<dbReference type="InterPro" id="IPR022998">
    <property type="entry name" value="ThiamineP_synth_TenI"/>
</dbReference>
<dbReference type="NCBIfam" id="TIGR00693">
    <property type="entry name" value="thiE"/>
    <property type="match status" value="1"/>
</dbReference>
<dbReference type="Pfam" id="PF02581">
    <property type="entry name" value="TMP-TENI"/>
    <property type="match status" value="1"/>
</dbReference>
<keyword evidence="4 9" id="KW-0460">Magnesium</keyword>
<dbReference type="PANTHER" id="PTHR20857">
    <property type="entry name" value="THIAMINE-PHOSPHATE PYROPHOSPHORYLASE"/>
    <property type="match status" value="1"/>
</dbReference>
<accession>A0A6I0FCP6</accession>
<evidence type="ECO:0000256" key="8">
    <source>
        <dbReference type="ARBA" id="ARBA00047883"/>
    </source>
</evidence>
<keyword evidence="2 9" id="KW-0808">Transferase</keyword>
<evidence type="ECO:0000313" key="13">
    <source>
        <dbReference type="EMBL" id="KAB3531313.1"/>
    </source>
</evidence>
<feature type="binding site" evidence="9">
    <location>
        <position position="140"/>
    </location>
    <ligand>
        <name>4-amino-2-methyl-5-(diphosphooxymethyl)pyrimidine</name>
        <dbReference type="ChEBI" id="CHEBI:57841"/>
    </ligand>
</feature>
<protein>
    <recommendedName>
        <fullName evidence="9">Thiamine-phosphate synthase</fullName>
        <shortName evidence="9">TP synthase</shortName>
        <shortName evidence="9">TPS</shortName>
        <ecNumber evidence="9">2.5.1.3</ecNumber>
    </recommendedName>
    <alternativeName>
        <fullName evidence="9">Thiamine-phosphate pyrophosphorylase</fullName>
        <shortName evidence="9">TMP pyrophosphorylase</shortName>
        <shortName evidence="9">TMP-PPase</shortName>
    </alternativeName>
</protein>
<comment type="similarity">
    <text evidence="9 10">Belongs to the thiamine-phosphate synthase family.</text>
</comment>
<dbReference type="Gene3D" id="3.20.20.70">
    <property type="entry name" value="Aldolase class I"/>
    <property type="match status" value="1"/>
</dbReference>
<dbReference type="CDD" id="cd00564">
    <property type="entry name" value="TMP_TenI"/>
    <property type="match status" value="1"/>
</dbReference>
<evidence type="ECO:0000313" key="14">
    <source>
        <dbReference type="Proteomes" id="UP000432715"/>
    </source>
</evidence>
<feature type="binding site" evidence="9">
    <location>
        <begin position="40"/>
        <end position="44"/>
    </location>
    <ligand>
        <name>4-amino-2-methyl-5-(diphosphooxymethyl)pyrimidine</name>
        <dbReference type="ChEBI" id="CHEBI:57841"/>
    </ligand>
</feature>
<comment type="catalytic activity">
    <reaction evidence="6 9 10">
        <text>4-methyl-5-(2-phosphooxyethyl)-thiazole + 4-amino-2-methyl-5-(diphosphooxymethyl)pyrimidine + H(+) = thiamine phosphate + diphosphate</text>
        <dbReference type="Rhea" id="RHEA:22328"/>
        <dbReference type="ChEBI" id="CHEBI:15378"/>
        <dbReference type="ChEBI" id="CHEBI:33019"/>
        <dbReference type="ChEBI" id="CHEBI:37575"/>
        <dbReference type="ChEBI" id="CHEBI:57841"/>
        <dbReference type="ChEBI" id="CHEBI:58296"/>
        <dbReference type="EC" id="2.5.1.3"/>
    </reaction>
</comment>
<dbReference type="GO" id="GO:0004789">
    <property type="term" value="F:thiamine-phosphate diphosphorylase activity"/>
    <property type="evidence" value="ECO:0007669"/>
    <property type="project" value="UniProtKB-UniRule"/>
</dbReference>
<feature type="binding site" evidence="9">
    <location>
        <begin position="137"/>
        <end position="139"/>
    </location>
    <ligand>
        <name>2-[(2R,5Z)-2-carboxy-4-methylthiazol-5(2H)-ylidene]ethyl phosphate</name>
        <dbReference type="ChEBI" id="CHEBI:62899"/>
    </ligand>
</feature>
<comment type="pathway">
    <text evidence="1 9 11">Cofactor biosynthesis; thiamine diphosphate biosynthesis; thiamine phosphate from 4-amino-2-methyl-5-diphosphomethylpyrimidine and 4-methyl-5-(2-phosphoethyl)-thiazole: step 1/1.</text>
</comment>
<comment type="function">
    <text evidence="9">Condenses 4-methyl-5-(beta-hydroxyethyl)thiazole monophosphate (THZ-P) and 2-methyl-4-amino-5-hydroxymethyl pyrimidine pyrophosphate (HMP-PP) to form thiamine monophosphate (TMP).</text>
</comment>
<dbReference type="PANTHER" id="PTHR20857:SF23">
    <property type="entry name" value="THIAMINE BIOSYNTHETIC BIFUNCTIONAL ENZYME"/>
    <property type="match status" value="1"/>
</dbReference>
<dbReference type="UniPathway" id="UPA00060">
    <property type="reaction ID" value="UER00141"/>
</dbReference>
<dbReference type="InterPro" id="IPR013785">
    <property type="entry name" value="Aldolase_TIM"/>
</dbReference>